<evidence type="ECO:0000259" key="2">
    <source>
        <dbReference type="PROSITE" id="PS50822"/>
    </source>
</evidence>
<dbReference type="EMBL" id="NBAG03000319">
    <property type="protein sequence ID" value="PNI41148.1"/>
    <property type="molecule type" value="Genomic_DNA"/>
</dbReference>
<name>A0A2J8L1K0_PANTR</name>
<dbReference type="Proteomes" id="UP000236370">
    <property type="component" value="Unassembled WGS sequence"/>
</dbReference>
<dbReference type="AlphaFoldDB" id="A0A2J8L1K0"/>
<dbReference type="PANTHER" id="PTHR22891">
    <property type="entry name" value="EUKARYOTIC TRANSLATION INITIATION FACTOR 2C"/>
    <property type="match status" value="1"/>
</dbReference>
<feature type="domain" description="Piwi" evidence="2">
    <location>
        <begin position="36"/>
        <end position="189"/>
    </location>
</feature>
<dbReference type="FunFam" id="3.30.420.10:FF:000014">
    <property type="entry name" value="Piwi-like RNA-mediated gene silencing 1"/>
    <property type="match status" value="1"/>
</dbReference>
<dbReference type="Pfam" id="PF02171">
    <property type="entry name" value="Piwi"/>
    <property type="match status" value="1"/>
</dbReference>
<accession>A0A2J8L1K0</accession>
<evidence type="ECO:0000313" key="3">
    <source>
        <dbReference type="EMBL" id="PNI41148.1"/>
    </source>
</evidence>
<reference evidence="3 4" key="1">
    <citation type="submission" date="2017-12" db="EMBL/GenBank/DDBJ databases">
        <title>High-resolution comparative analysis of great ape genomes.</title>
        <authorList>
            <person name="Pollen A."/>
            <person name="Hastie A."/>
            <person name="Hormozdiari F."/>
            <person name="Dougherty M."/>
            <person name="Liu R."/>
            <person name="Chaisson M."/>
            <person name="Hoppe E."/>
            <person name="Hill C."/>
            <person name="Pang A."/>
            <person name="Hillier L."/>
            <person name="Baker C."/>
            <person name="Armstrong J."/>
            <person name="Shendure J."/>
            <person name="Paten B."/>
            <person name="Wilson R."/>
            <person name="Chao H."/>
            <person name="Schneider V."/>
            <person name="Ventura M."/>
            <person name="Kronenberg Z."/>
            <person name="Murali S."/>
            <person name="Gordon D."/>
            <person name="Cantsilieris S."/>
            <person name="Munson K."/>
            <person name="Nelson B."/>
            <person name="Raja A."/>
            <person name="Underwood J."/>
            <person name="Diekhans M."/>
            <person name="Fiddes I."/>
            <person name="Haussler D."/>
            <person name="Eichler E."/>
        </authorList>
    </citation>
    <scope>NUCLEOTIDE SEQUENCE [LARGE SCALE GENOMIC DNA]</scope>
    <source>
        <strain evidence="3">Yerkes chimp pedigree #C0471</strain>
    </source>
</reference>
<dbReference type="GO" id="GO:0003676">
    <property type="term" value="F:nucleic acid binding"/>
    <property type="evidence" value="ECO:0007669"/>
    <property type="project" value="InterPro"/>
</dbReference>
<dbReference type="InterPro" id="IPR003165">
    <property type="entry name" value="Piwi"/>
</dbReference>
<evidence type="ECO:0000256" key="1">
    <source>
        <dbReference type="SAM" id="SignalP"/>
    </source>
</evidence>
<dbReference type="SMART" id="SM00950">
    <property type="entry name" value="Piwi"/>
    <property type="match status" value="1"/>
</dbReference>
<proteinExistence type="predicted"/>
<dbReference type="InterPro" id="IPR036397">
    <property type="entry name" value="RNaseH_sf"/>
</dbReference>
<dbReference type="SUPFAM" id="SSF53098">
    <property type="entry name" value="Ribonuclease H-like"/>
    <property type="match status" value="1"/>
</dbReference>
<feature type="chain" id="PRO_5014405700" evidence="1">
    <location>
        <begin position="25"/>
        <end position="203"/>
    </location>
</feature>
<dbReference type="InterPro" id="IPR012337">
    <property type="entry name" value="RNaseH-like_sf"/>
</dbReference>
<sequence length="203" mass="23203">MGMLFFVGIRKVILFLLTPNSAGALNKWYKYNHDLPARIIVYRAGVGDGQLKTLIEYEVPQLLSSVAESSSNTSSRLSVIVVRKKCMPRFFTEMNRTVQNPPLGTVVDSEATRNEWYDFYLISQVACRGTVSPTYYNVIYDDNGLKPDHMQRLTFKLCHLYYNWPGIVSVPAPCQYAHKLTFLVAQSIHKEPSLELANHLFYL</sequence>
<comment type="caution">
    <text evidence="3">The sequence shown here is derived from an EMBL/GenBank/DDBJ whole genome shotgun (WGS) entry which is preliminary data.</text>
</comment>
<feature type="signal peptide" evidence="1">
    <location>
        <begin position="1"/>
        <end position="24"/>
    </location>
</feature>
<dbReference type="SMR" id="A0A2J8L1K0"/>
<organism evidence="3 4">
    <name type="scientific">Pan troglodytes</name>
    <name type="common">Chimpanzee</name>
    <dbReference type="NCBI Taxonomy" id="9598"/>
    <lineage>
        <taxon>Eukaryota</taxon>
        <taxon>Metazoa</taxon>
        <taxon>Chordata</taxon>
        <taxon>Craniata</taxon>
        <taxon>Vertebrata</taxon>
        <taxon>Euteleostomi</taxon>
        <taxon>Mammalia</taxon>
        <taxon>Eutheria</taxon>
        <taxon>Euarchontoglires</taxon>
        <taxon>Primates</taxon>
        <taxon>Haplorrhini</taxon>
        <taxon>Catarrhini</taxon>
        <taxon>Hominidae</taxon>
        <taxon>Pan</taxon>
    </lineage>
</organism>
<evidence type="ECO:0000313" key="4">
    <source>
        <dbReference type="Proteomes" id="UP000236370"/>
    </source>
</evidence>
<protein>
    <submittedName>
        <fullName evidence="3">PIWIL4 isoform 3</fullName>
    </submittedName>
</protein>
<keyword evidence="1" id="KW-0732">Signal</keyword>
<dbReference type="Gene3D" id="3.30.420.10">
    <property type="entry name" value="Ribonuclease H-like superfamily/Ribonuclease H"/>
    <property type="match status" value="1"/>
</dbReference>
<gene>
    <name evidence="3" type="ORF">CK820_G0034111</name>
</gene>
<dbReference type="PROSITE" id="PS50822">
    <property type="entry name" value="PIWI"/>
    <property type="match status" value="1"/>
</dbReference>